<sequence>MASAQYETRTRTVEETIVVLRLTEDEADELRDEISSAAGTGRLCSVHRALSKPAPSEAKAPSDTFEYNGVTYEMGAVYQDADGDHFDFKAELSGPGMSGMANDRTPIGRFRGGYADGEPNDWGWTLGEVVDNHGPLTKVSA</sequence>
<keyword evidence="1" id="KW-0175">Coiled coil</keyword>
<reference evidence="3 5" key="2">
    <citation type="submission" date="2020-07" db="EMBL/GenBank/DDBJ databases">
        <title>Sequencing the genomes of 1000 actinobacteria strains.</title>
        <authorList>
            <person name="Klenk H.-P."/>
        </authorList>
    </citation>
    <scope>NUCLEOTIDE SEQUENCE [LARGE SCALE GENOMIC DNA]</scope>
    <source>
        <strain evidence="3 5">DSM 41455</strain>
    </source>
</reference>
<dbReference type="AlphaFoldDB" id="A0A7J0CE16"/>
<accession>A0A7J0CE16</accession>
<gene>
    <name evidence="3" type="ORF">HEB29_005248</name>
    <name evidence="2" type="ORF">Sfulv_55630</name>
</gene>
<name>A0A7J0CE16_9ACTN</name>
<dbReference type="RefSeq" id="WP_173316975.1">
    <property type="nucleotide sequence ID" value="NZ_BAAAUE010000022.1"/>
</dbReference>
<reference evidence="2 4" key="1">
    <citation type="submission" date="2020-05" db="EMBL/GenBank/DDBJ databases">
        <title>Whole genome shotgun sequence of Streptomyces fulvorobeus NBRC 15897.</title>
        <authorList>
            <person name="Komaki H."/>
            <person name="Tamura T."/>
        </authorList>
    </citation>
    <scope>NUCLEOTIDE SEQUENCE [LARGE SCALE GENOMIC DNA]</scope>
    <source>
        <strain evidence="2 4">NBRC 15897</strain>
    </source>
</reference>
<dbReference type="Proteomes" id="UP000498980">
    <property type="component" value="Unassembled WGS sequence"/>
</dbReference>
<feature type="coiled-coil region" evidence="1">
    <location>
        <begin position="13"/>
        <end position="40"/>
    </location>
</feature>
<evidence type="ECO:0000256" key="1">
    <source>
        <dbReference type="SAM" id="Coils"/>
    </source>
</evidence>
<evidence type="ECO:0000313" key="4">
    <source>
        <dbReference type="Proteomes" id="UP000498980"/>
    </source>
</evidence>
<comment type="caution">
    <text evidence="2">The sequence shown here is derived from an EMBL/GenBank/DDBJ whole genome shotgun (WGS) entry which is preliminary data.</text>
</comment>
<keyword evidence="4" id="KW-1185">Reference proteome</keyword>
<protein>
    <submittedName>
        <fullName evidence="2">Uncharacterized protein</fullName>
    </submittedName>
</protein>
<dbReference type="EMBL" id="BLWC01000001">
    <property type="protein sequence ID" value="GFN00753.1"/>
    <property type="molecule type" value="Genomic_DNA"/>
</dbReference>
<proteinExistence type="predicted"/>
<evidence type="ECO:0000313" key="3">
    <source>
        <dbReference type="EMBL" id="NYE44237.1"/>
    </source>
</evidence>
<dbReference type="NCBIfam" id="NF038082">
    <property type="entry name" value="phiSA1p31"/>
    <property type="match status" value="1"/>
</dbReference>
<dbReference type="EMBL" id="JACCCF010000001">
    <property type="protein sequence ID" value="NYE44237.1"/>
    <property type="molecule type" value="Genomic_DNA"/>
</dbReference>
<organism evidence="2 4">
    <name type="scientific">Streptomyces fulvorobeus</name>
    <dbReference type="NCBI Taxonomy" id="284028"/>
    <lineage>
        <taxon>Bacteria</taxon>
        <taxon>Bacillati</taxon>
        <taxon>Actinomycetota</taxon>
        <taxon>Actinomycetes</taxon>
        <taxon>Kitasatosporales</taxon>
        <taxon>Streptomycetaceae</taxon>
        <taxon>Streptomyces</taxon>
    </lineage>
</organism>
<dbReference type="Proteomes" id="UP000530403">
    <property type="component" value="Unassembled WGS sequence"/>
</dbReference>
<evidence type="ECO:0000313" key="5">
    <source>
        <dbReference type="Proteomes" id="UP000530403"/>
    </source>
</evidence>
<evidence type="ECO:0000313" key="2">
    <source>
        <dbReference type="EMBL" id="GFN00753.1"/>
    </source>
</evidence>